<organism evidence="1 2">
    <name type="scientific">Portunus trituberculatus</name>
    <name type="common">Swimming crab</name>
    <name type="synonym">Neptunus trituberculatus</name>
    <dbReference type="NCBI Taxonomy" id="210409"/>
    <lineage>
        <taxon>Eukaryota</taxon>
        <taxon>Metazoa</taxon>
        <taxon>Ecdysozoa</taxon>
        <taxon>Arthropoda</taxon>
        <taxon>Crustacea</taxon>
        <taxon>Multicrustacea</taxon>
        <taxon>Malacostraca</taxon>
        <taxon>Eumalacostraca</taxon>
        <taxon>Eucarida</taxon>
        <taxon>Decapoda</taxon>
        <taxon>Pleocyemata</taxon>
        <taxon>Brachyura</taxon>
        <taxon>Eubrachyura</taxon>
        <taxon>Portunoidea</taxon>
        <taxon>Portunidae</taxon>
        <taxon>Portuninae</taxon>
        <taxon>Portunus</taxon>
    </lineage>
</organism>
<dbReference type="Proteomes" id="UP000324222">
    <property type="component" value="Unassembled WGS sequence"/>
</dbReference>
<dbReference type="EMBL" id="VSRR010003374">
    <property type="protein sequence ID" value="MPC35892.1"/>
    <property type="molecule type" value="Genomic_DNA"/>
</dbReference>
<protein>
    <submittedName>
        <fullName evidence="1">Uncharacterized protein</fullName>
    </submittedName>
</protein>
<accession>A0A5B7ENZ1</accession>
<comment type="caution">
    <text evidence="1">The sequence shown here is derived from an EMBL/GenBank/DDBJ whole genome shotgun (WGS) entry which is preliminary data.</text>
</comment>
<evidence type="ECO:0000313" key="2">
    <source>
        <dbReference type="Proteomes" id="UP000324222"/>
    </source>
</evidence>
<reference evidence="1 2" key="1">
    <citation type="submission" date="2019-05" db="EMBL/GenBank/DDBJ databases">
        <title>Another draft genome of Portunus trituberculatus and its Hox gene families provides insights of decapod evolution.</title>
        <authorList>
            <person name="Jeong J.-H."/>
            <person name="Song I."/>
            <person name="Kim S."/>
            <person name="Choi T."/>
            <person name="Kim D."/>
            <person name="Ryu S."/>
            <person name="Kim W."/>
        </authorList>
    </citation>
    <scope>NUCLEOTIDE SEQUENCE [LARGE SCALE GENOMIC DNA]</scope>
    <source>
        <tissue evidence="1">Muscle</tissue>
    </source>
</reference>
<name>A0A5B7ENZ1_PORTR</name>
<sequence length="94" mass="11017">MTWNYGLITEFVPFTYTLSESLLQLHLYISISARTEEMARTQSTHEQEIIATKNELSIRSPTATSTQRTRWVVDGYTLTWRDYTHNDWGIRDGD</sequence>
<evidence type="ECO:0000313" key="1">
    <source>
        <dbReference type="EMBL" id="MPC35892.1"/>
    </source>
</evidence>
<gene>
    <name evidence="1" type="ORF">E2C01_029329</name>
</gene>
<keyword evidence="2" id="KW-1185">Reference proteome</keyword>
<dbReference type="AlphaFoldDB" id="A0A5B7ENZ1"/>
<proteinExistence type="predicted"/>